<comment type="caution">
    <text evidence="1">The sequence shown here is derived from an EMBL/GenBank/DDBJ whole genome shotgun (WGS) entry which is preliminary data.</text>
</comment>
<organism evidence="1 2">
    <name type="scientific">Nepenthes gracilis</name>
    <name type="common">Slender pitcher plant</name>
    <dbReference type="NCBI Taxonomy" id="150966"/>
    <lineage>
        <taxon>Eukaryota</taxon>
        <taxon>Viridiplantae</taxon>
        <taxon>Streptophyta</taxon>
        <taxon>Embryophyta</taxon>
        <taxon>Tracheophyta</taxon>
        <taxon>Spermatophyta</taxon>
        <taxon>Magnoliopsida</taxon>
        <taxon>eudicotyledons</taxon>
        <taxon>Gunneridae</taxon>
        <taxon>Pentapetalae</taxon>
        <taxon>Caryophyllales</taxon>
        <taxon>Nepenthaceae</taxon>
        <taxon>Nepenthes</taxon>
    </lineage>
</organism>
<name>A0AAD3XYM2_NEPGR</name>
<dbReference type="Proteomes" id="UP001279734">
    <property type="component" value="Unassembled WGS sequence"/>
</dbReference>
<sequence length="118" mass="13769">MKDLRQAKQILGVRIIHDHEAGRLWLSQEIYFEKMLQRFNMDKSKPVSTLLEKHHRLSSRQCPSSDEEKTYMRGVSYSSTVESLMYALVCTRSDITHIVGIVSRFLSNPGKEHWFAVK</sequence>
<keyword evidence="2" id="KW-1185">Reference proteome</keyword>
<gene>
    <name evidence="1" type="ORF">Nepgr_024460</name>
</gene>
<dbReference type="AlphaFoldDB" id="A0AAD3XYM2"/>
<dbReference type="EMBL" id="BSYO01000025">
    <property type="protein sequence ID" value="GMH22617.1"/>
    <property type="molecule type" value="Genomic_DNA"/>
</dbReference>
<protein>
    <recommendedName>
        <fullName evidence="3">Retrovirus-related Pol polyprotein from transposon TNT 1-94</fullName>
    </recommendedName>
</protein>
<evidence type="ECO:0008006" key="3">
    <source>
        <dbReference type="Google" id="ProtNLM"/>
    </source>
</evidence>
<proteinExistence type="predicted"/>
<evidence type="ECO:0000313" key="1">
    <source>
        <dbReference type="EMBL" id="GMH22617.1"/>
    </source>
</evidence>
<accession>A0AAD3XYM2</accession>
<evidence type="ECO:0000313" key="2">
    <source>
        <dbReference type="Proteomes" id="UP001279734"/>
    </source>
</evidence>
<reference evidence="1" key="1">
    <citation type="submission" date="2023-05" db="EMBL/GenBank/DDBJ databases">
        <title>Nepenthes gracilis genome sequencing.</title>
        <authorList>
            <person name="Fukushima K."/>
        </authorList>
    </citation>
    <scope>NUCLEOTIDE SEQUENCE</scope>
    <source>
        <strain evidence="1">SING2019-196</strain>
    </source>
</reference>